<dbReference type="PATRIC" id="fig|401562.4.peg.1045"/>
<evidence type="ECO:0000313" key="2">
    <source>
        <dbReference type="Proteomes" id="UP000078529"/>
    </source>
</evidence>
<comment type="caution">
    <text evidence="1">The sequence shown here is derived from an EMBL/GenBank/DDBJ whole genome shotgun (WGS) entry which is preliminary data.</text>
</comment>
<evidence type="ECO:0000313" key="1">
    <source>
        <dbReference type="EMBL" id="KTQ97585.1"/>
    </source>
</evidence>
<dbReference type="Proteomes" id="UP000078529">
    <property type="component" value="Unassembled WGS sequence"/>
</dbReference>
<name>A0A175RC24_9HYPH</name>
<dbReference type="AlphaFoldDB" id="A0A175RC24"/>
<gene>
    <name evidence="1" type="ORF">NS365_23260</name>
</gene>
<protein>
    <submittedName>
        <fullName evidence="1">Uncharacterized protein</fullName>
    </submittedName>
</protein>
<keyword evidence="2" id="KW-1185">Reference proteome</keyword>
<dbReference type="EMBL" id="LDQA01000155">
    <property type="protein sequence ID" value="KTQ97585.1"/>
    <property type="molecule type" value="Genomic_DNA"/>
</dbReference>
<feature type="non-terminal residue" evidence="1">
    <location>
        <position position="115"/>
    </location>
</feature>
<organism evidence="1 2">
    <name type="scientific">Aureimonas ureilytica</name>
    <dbReference type="NCBI Taxonomy" id="401562"/>
    <lineage>
        <taxon>Bacteria</taxon>
        <taxon>Pseudomonadati</taxon>
        <taxon>Pseudomonadota</taxon>
        <taxon>Alphaproteobacteria</taxon>
        <taxon>Hyphomicrobiales</taxon>
        <taxon>Aurantimonadaceae</taxon>
        <taxon>Aureimonas</taxon>
    </lineage>
</organism>
<sequence>MNSATITAICLIASANPASSEDVLLFPVIHTSGGWELRKGSNPFTDEPECLATYKPDAGVGAEANSLYIGGSIVSGELESYELRFGDATPEPVRKATGYEKQNGIIILQGDEFNH</sequence>
<accession>A0A175RC24</accession>
<reference evidence="1 2" key="1">
    <citation type="journal article" date="2016" name="Front. Microbiol.">
        <title>Genomic Resource of Rice Seed Associated Bacteria.</title>
        <authorList>
            <person name="Midha S."/>
            <person name="Bansal K."/>
            <person name="Sharma S."/>
            <person name="Kumar N."/>
            <person name="Patil P.P."/>
            <person name="Chaudhry V."/>
            <person name="Patil P.B."/>
        </authorList>
    </citation>
    <scope>NUCLEOTIDE SEQUENCE [LARGE SCALE GENOMIC DNA]</scope>
    <source>
        <strain evidence="1 2">NS365</strain>
    </source>
</reference>
<proteinExistence type="predicted"/>
<dbReference type="RefSeq" id="WP_193753533.1">
    <property type="nucleotide sequence ID" value="NZ_LDQA01000155.1"/>
</dbReference>